<dbReference type="PANTHER" id="PTHR15710">
    <property type="entry name" value="E3 UBIQUITIN-PROTEIN LIGASE PRAJA"/>
    <property type="match status" value="1"/>
</dbReference>
<evidence type="ECO:0000259" key="5">
    <source>
        <dbReference type="PROSITE" id="PS50089"/>
    </source>
</evidence>
<feature type="non-terminal residue" evidence="6">
    <location>
        <position position="909"/>
    </location>
</feature>
<dbReference type="EMBL" id="CAMXCT010004446">
    <property type="protein sequence ID" value="CAI4009077.1"/>
    <property type="molecule type" value="Genomic_DNA"/>
</dbReference>
<dbReference type="GO" id="GO:0016567">
    <property type="term" value="P:protein ubiquitination"/>
    <property type="evidence" value="ECO:0007669"/>
    <property type="project" value="TreeGrafter"/>
</dbReference>
<reference evidence="6" key="1">
    <citation type="submission" date="2022-10" db="EMBL/GenBank/DDBJ databases">
        <authorList>
            <person name="Chen Y."/>
            <person name="Dougan E. K."/>
            <person name="Chan C."/>
            <person name="Rhodes N."/>
            <person name="Thang M."/>
        </authorList>
    </citation>
    <scope>NUCLEOTIDE SEQUENCE</scope>
</reference>
<dbReference type="InterPro" id="IPR013083">
    <property type="entry name" value="Znf_RING/FYVE/PHD"/>
</dbReference>
<dbReference type="OrthoDB" id="9984778at2759"/>
<comment type="caution">
    <text evidence="6">The sequence shown here is derived from an EMBL/GenBank/DDBJ whole genome shotgun (WGS) entry which is preliminary data.</text>
</comment>
<dbReference type="PROSITE" id="PS50089">
    <property type="entry name" value="ZF_RING_2"/>
    <property type="match status" value="1"/>
</dbReference>
<dbReference type="GO" id="GO:0008270">
    <property type="term" value="F:zinc ion binding"/>
    <property type="evidence" value="ECO:0007669"/>
    <property type="project" value="UniProtKB-KW"/>
</dbReference>
<dbReference type="EMBL" id="CAMXCT020004446">
    <property type="protein sequence ID" value="CAL1162452.1"/>
    <property type="molecule type" value="Genomic_DNA"/>
</dbReference>
<keyword evidence="2 4" id="KW-0863">Zinc-finger</keyword>
<evidence type="ECO:0000256" key="4">
    <source>
        <dbReference type="PROSITE-ProRule" id="PRU00175"/>
    </source>
</evidence>
<dbReference type="PANTHER" id="PTHR15710:SF202">
    <property type="entry name" value="RING-TYPE E3 UBIQUITIN TRANSFERASE"/>
    <property type="match status" value="1"/>
</dbReference>
<accession>A0A9P1DGM3</accession>
<proteinExistence type="predicted"/>
<protein>
    <recommendedName>
        <fullName evidence="5">RING-type domain-containing protein</fullName>
    </recommendedName>
</protein>
<evidence type="ECO:0000256" key="3">
    <source>
        <dbReference type="ARBA" id="ARBA00022833"/>
    </source>
</evidence>
<dbReference type="SUPFAM" id="SSF57850">
    <property type="entry name" value="RING/U-box"/>
    <property type="match status" value="1"/>
</dbReference>
<dbReference type="GO" id="GO:0005737">
    <property type="term" value="C:cytoplasm"/>
    <property type="evidence" value="ECO:0007669"/>
    <property type="project" value="TreeGrafter"/>
</dbReference>
<name>A0A9P1DGM3_9DINO</name>
<evidence type="ECO:0000256" key="2">
    <source>
        <dbReference type="ARBA" id="ARBA00022771"/>
    </source>
</evidence>
<feature type="non-terminal residue" evidence="6">
    <location>
        <position position="1"/>
    </location>
</feature>
<dbReference type="AlphaFoldDB" id="A0A9P1DGM3"/>
<evidence type="ECO:0000313" key="6">
    <source>
        <dbReference type="EMBL" id="CAI4009077.1"/>
    </source>
</evidence>
<dbReference type="Gene3D" id="3.30.40.10">
    <property type="entry name" value="Zinc/RING finger domain, C3HC4 (zinc finger)"/>
    <property type="match status" value="1"/>
</dbReference>
<dbReference type="SMART" id="SM00184">
    <property type="entry name" value="RING"/>
    <property type="match status" value="1"/>
</dbReference>
<evidence type="ECO:0000313" key="7">
    <source>
        <dbReference type="EMBL" id="CAL1162452.1"/>
    </source>
</evidence>
<dbReference type="Pfam" id="PF13639">
    <property type="entry name" value="zf-RING_2"/>
    <property type="match status" value="1"/>
</dbReference>
<evidence type="ECO:0000256" key="1">
    <source>
        <dbReference type="ARBA" id="ARBA00022723"/>
    </source>
</evidence>
<gene>
    <name evidence="6" type="ORF">C1SCF055_LOCUS34455</name>
</gene>
<dbReference type="InterPro" id="IPR001841">
    <property type="entry name" value="Znf_RING"/>
</dbReference>
<keyword evidence="1" id="KW-0479">Metal-binding</keyword>
<sequence length="909" mass="103226">MTTAIQRIAQFGRSQVHLHDCLEYADIPQQVRFRPIQGFLGWRPILPVPQPAVELNDGASVVLHVRQHTEIDDSQDTSLLDALWEGDEDVASFLAHQPVHQLPLQQPALVDDPNIATDEQQDFVTDDDLSSSVTTYDSDEPSSFFHIFMVKAPMVTARVRTDSWPAIYSNIRSVLGLQRHDVQRIYVMRYRPSDLYAADTQVALVQRADDLQPGDLRRLTLIDVVFHEAIAANTNTHRYATLMRKDMTRRVLLEELGLHPYCKLTKQQCIVRHNGHLISLSNHVPFDVYHGDYFRIDVPPYKRQDLPTRAVARCLRDGLTLRDARRLFDQGDTDFEWETVTADEAEEDDQPEMSYTSVVSGVVDSIELGGLRPDHYVVMCRLTFQMQIASASNAPGKRRASLSSMRLQNQLHDHDARVFLYDHIYNPPWYQDPHSSADFLAHQTKQALSELLPKTHKWRRKQHVGQSTWELVDEKKMLFRQLKQMRKIDNQTKLQVLFKAWRTIRSPSLIDDPCLLRGWVPLMDKAIAITQQKLRNVAIRVRDAIRQADFHAMVDLMLRDFSHLAVRVLSIDTAVDPSLNVHCERLWGFLMQIGRAGRILGLLQGPPCETWTAARHHQQFDIDGNAVRGPRPLRTTDDLWGIALLSCRELAQVYTGNVLLLKGLLPAVVVALHGGATILEHPAMPFADEISSIWRLGLLRLLMRGPSGPFRRITAEQWRLGSCGVKPTTFKYSNCDLPAAIHACQDPNAKRPTQVLLGKNKDGTFRTSQAKEYPPLLNRAFAMAIGRAMRRWSLASGCPQTEPYGLKLEQTAICTEYDDSALVESMDSVTFDVELFCEDADASEGVLPIECCVCCERFGHEKTIKRTPCKHVFHQDCLSRWLSVTDSCPVCRKELRKVDSPEDPEAGQA</sequence>
<reference evidence="7" key="2">
    <citation type="submission" date="2024-04" db="EMBL/GenBank/DDBJ databases">
        <authorList>
            <person name="Chen Y."/>
            <person name="Shah S."/>
            <person name="Dougan E. K."/>
            <person name="Thang M."/>
            <person name="Chan C."/>
        </authorList>
    </citation>
    <scope>NUCLEOTIDE SEQUENCE [LARGE SCALE GENOMIC DNA]</scope>
</reference>
<feature type="domain" description="RING-type" evidence="5">
    <location>
        <begin position="851"/>
        <end position="892"/>
    </location>
</feature>
<organism evidence="6">
    <name type="scientific">Cladocopium goreaui</name>
    <dbReference type="NCBI Taxonomy" id="2562237"/>
    <lineage>
        <taxon>Eukaryota</taxon>
        <taxon>Sar</taxon>
        <taxon>Alveolata</taxon>
        <taxon>Dinophyceae</taxon>
        <taxon>Suessiales</taxon>
        <taxon>Symbiodiniaceae</taxon>
        <taxon>Cladocopium</taxon>
    </lineage>
</organism>
<keyword evidence="3" id="KW-0862">Zinc</keyword>
<dbReference type="GO" id="GO:0061630">
    <property type="term" value="F:ubiquitin protein ligase activity"/>
    <property type="evidence" value="ECO:0007669"/>
    <property type="project" value="TreeGrafter"/>
</dbReference>